<dbReference type="GeneID" id="48600352"/>
<gene>
    <name evidence="2" type="ORF">NCTC10976_01495</name>
    <name evidence="1" type="ORF">OYG11_07300</name>
</gene>
<sequence length="45" mass="5644">MKRKLKTKKKLVCNHKARRLFHIWKTKHRIAERRRLAFIAMQNEE</sequence>
<proteinExistence type="predicted"/>
<dbReference type="AlphaFoldDB" id="A0A223MCG6"/>
<organism evidence="2 3">
    <name type="scientific">Actinobacillus pleuropneumoniae</name>
    <name type="common">Haemophilus pleuropneumoniae</name>
    <dbReference type="NCBI Taxonomy" id="715"/>
    <lineage>
        <taxon>Bacteria</taxon>
        <taxon>Pseudomonadati</taxon>
        <taxon>Pseudomonadota</taxon>
        <taxon>Gammaproteobacteria</taxon>
        <taxon>Pasteurellales</taxon>
        <taxon>Pasteurellaceae</taxon>
        <taxon>Actinobacillus</taxon>
    </lineage>
</organism>
<dbReference type="EMBL" id="LR134515">
    <property type="protein sequence ID" value="VEJ17373.1"/>
    <property type="molecule type" value="Genomic_DNA"/>
</dbReference>
<evidence type="ECO:0000313" key="3">
    <source>
        <dbReference type="Proteomes" id="UP000275510"/>
    </source>
</evidence>
<reference evidence="1" key="3">
    <citation type="submission" date="2022-12" db="EMBL/GenBank/DDBJ databases">
        <authorList>
            <person name="Kardos G."/>
            <person name="Sarkozi R."/>
            <person name="Laczko L."/>
            <person name="Marton S."/>
            <person name="Makrai L."/>
            <person name="Banyai K."/>
            <person name="Fodor L."/>
        </authorList>
    </citation>
    <scope>NUCLEOTIDE SEQUENCE</scope>
    <source>
        <strain evidence="1">84/14</strain>
    </source>
</reference>
<dbReference type="Proteomes" id="UP001077788">
    <property type="component" value="Unassembled WGS sequence"/>
</dbReference>
<reference evidence="2 3" key="1">
    <citation type="submission" date="2018-12" db="EMBL/GenBank/DDBJ databases">
        <authorList>
            <consortium name="Pathogen Informatics"/>
        </authorList>
    </citation>
    <scope>NUCLEOTIDE SEQUENCE [LARGE SCALE GENOMIC DNA]</scope>
    <source>
        <strain evidence="2 3">NCTC10976</strain>
    </source>
</reference>
<accession>A0A223MCG6</accession>
<reference evidence="1" key="2">
    <citation type="journal article" date="2021" name="Vet Sci">
        <title>O-Serogroups and Pathovirotypes of Escherichia coli Isolated from Post-Weaning Piglets Showing Diarrhoea and/or Oedema in South Korea.</title>
        <authorList>
            <person name="Byun J.W."/>
            <person name="Moon B.Y."/>
            <person name="Do K.H."/>
            <person name="Lee K."/>
            <person name="Lee H.Y."/>
            <person name="Kim W.I."/>
            <person name="So B."/>
            <person name="Lee W.K."/>
        </authorList>
    </citation>
    <scope>NUCLEOTIDE SEQUENCE</scope>
    <source>
        <strain evidence="1">84/14</strain>
    </source>
</reference>
<protein>
    <submittedName>
        <fullName evidence="2">Uncharacterized protein</fullName>
    </submittedName>
</protein>
<evidence type="ECO:0000313" key="2">
    <source>
        <dbReference type="EMBL" id="VEJ17373.1"/>
    </source>
</evidence>
<dbReference type="EMBL" id="JAPQFC010000001">
    <property type="protein sequence ID" value="MCY6524031.1"/>
    <property type="molecule type" value="Genomic_DNA"/>
</dbReference>
<dbReference type="Proteomes" id="UP000275510">
    <property type="component" value="Chromosome"/>
</dbReference>
<dbReference type="RefSeq" id="WP_005598497.1">
    <property type="nucleotide sequence ID" value="NZ_CBDBSU010000087.1"/>
</dbReference>
<evidence type="ECO:0000313" key="1">
    <source>
        <dbReference type="EMBL" id="MCY6524031.1"/>
    </source>
</evidence>
<name>A0A223MCG6_ACTPL</name>